<evidence type="ECO:0000259" key="3">
    <source>
        <dbReference type="Pfam" id="PF00534"/>
    </source>
</evidence>
<dbReference type="Proteomes" id="UP001139462">
    <property type="component" value="Unassembled WGS sequence"/>
</dbReference>
<feature type="domain" description="Glycosyl transferase family 1" evidence="3">
    <location>
        <begin position="165"/>
        <end position="320"/>
    </location>
</feature>
<dbReference type="SUPFAM" id="SSF53756">
    <property type="entry name" value="UDP-Glycosyltransferase/glycogen phosphorylase"/>
    <property type="match status" value="1"/>
</dbReference>
<name>A0A9X1QZ24_9FLAO</name>
<organism evidence="4 5">
    <name type="scientific">Aequorivita xiaoshiensis</name>
    <dbReference type="NCBI Taxonomy" id="2874476"/>
    <lineage>
        <taxon>Bacteria</taxon>
        <taxon>Pseudomonadati</taxon>
        <taxon>Bacteroidota</taxon>
        <taxon>Flavobacteriia</taxon>
        <taxon>Flavobacteriales</taxon>
        <taxon>Flavobacteriaceae</taxon>
        <taxon>Aequorivita</taxon>
    </lineage>
</organism>
<keyword evidence="1" id="KW-0328">Glycosyltransferase</keyword>
<proteinExistence type="predicted"/>
<dbReference type="RefSeq" id="WP_237607251.1">
    <property type="nucleotide sequence ID" value="NZ_JAIRBB010000002.1"/>
</dbReference>
<dbReference type="CDD" id="cd03801">
    <property type="entry name" value="GT4_PimA-like"/>
    <property type="match status" value="1"/>
</dbReference>
<comment type="caution">
    <text evidence="4">The sequence shown here is derived from an EMBL/GenBank/DDBJ whole genome shotgun (WGS) entry which is preliminary data.</text>
</comment>
<reference evidence="4" key="1">
    <citation type="submission" date="2021-09" db="EMBL/GenBank/DDBJ databases">
        <title>Genome of Aequorivita sp. strain F64183.</title>
        <authorList>
            <person name="Wang Y."/>
        </authorList>
    </citation>
    <scope>NUCLEOTIDE SEQUENCE</scope>
    <source>
        <strain evidence="4">F64183</strain>
    </source>
</reference>
<evidence type="ECO:0000256" key="1">
    <source>
        <dbReference type="ARBA" id="ARBA00022676"/>
    </source>
</evidence>
<dbReference type="InterPro" id="IPR001296">
    <property type="entry name" value="Glyco_trans_1"/>
</dbReference>
<dbReference type="AlphaFoldDB" id="A0A9X1QZ24"/>
<gene>
    <name evidence="4" type="ORF">K8344_05025</name>
</gene>
<dbReference type="PANTHER" id="PTHR12526">
    <property type="entry name" value="GLYCOSYLTRANSFERASE"/>
    <property type="match status" value="1"/>
</dbReference>
<accession>A0A9X1QZ24</accession>
<evidence type="ECO:0000256" key="2">
    <source>
        <dbReference type="ARBA" id="ARBA00022679"/>
    </source>
</evidence>
<sequence>MIPKRNLLYIGNKLAVHGKPPTAIDLLAVKFQEEGYEVYASSSKLNKVSRLLDMISNTIRHRKTIDLALIDTYSTQNFYYAVIIGALCRFFKIPYIPILHGGNLPNRLQISKRLSKQLFNNALTNVVPSQYLAQQFKTYGIHNLTHIPNTLEIENYQFLQRNNVTAKLLWVRSFSEIYNPLLALEVVELLLKQGVEVSLCMVGPDKDGSLARCKKVAAELNLPITFTGMLTKKEWMALSKAYNIFINTTNFDNMPVSVMEAMALGLPVIATNVGGLPFLIDHENDGILVPPNNPAAFVNAINKLIDNSSLVNTLTNNARTKVEALDWQVIKHKWDDILRQ</sequence>
<dbReference type="Gene3D" id="3.40.50.2000">
    <property type="entry name" value="Glycogen Phosphorylase B"/>
    <property type="match status" value="2"/>
</dbReference>
<evidence type="ECO:0000313" key="5">
    <source>
        <dbReference type="Proteomes" id="UP001139462"/>
    </source>
</evidence>
<protein>
    <submittedName>
        <fullName evidence="4">Glycosyltransferase family 4 protein</fullName>
    </submittedName>
</protein>
<keyword evidence="5" id="KW-1185">Reference proteome</keyword>
<evidence type="ECO:0000313" key="4">
    <source>
        <dbReference type="EMBL" id="MCG2430473.1"/>
    </source>
</evidence>
<dbReference type="PANTHER" id="PTHR12526:SF510">
    <property type="entry name" value="D-INOSITOL 3-PHOSPHATE GLYCOSYLTRANSFERASE"/>
    <property type="match status" value="1"/>
</dbReference>
<dbReference type="Pfam" id="PF00534">
    <property type="entry name" value="Glycos_transf_1"/>
    <property type="match status" value="1"/>
</dbReference>
<keyword evidence="2" id="KW-0808">Transferase</keyword>
<dbReference type="GO" id="GO:0016757">
    <property type="term" value="F:glycosyltransferase activity"/>
    <property type="evidence" value="ECO:0007669"/>
    <property type="project" value="UniProtKB-KW"/>
</dbReference>
<dbReference type="EMBL" id="JAIRBB010000002">
    <property type="protein sequence ID" value="MCG2430473.1"/>
    <property type="molecule type" value="Genomic_DNA"/>
</dbReference>